<accession>A0ABX1PEP6</accession>
<name>A0ABX1PEP6_9CYAN</name>
<comment type="caution">
    <text evidence="1">The sequence shown here is derived from an EMBL/GenBank/DDBJ whole genome shotgun (WGS) entry which is preliminary data.</text>
</comment>
<sequence length="259" mass="30057">MQQRSIKRKQNIMDKEYAPMFVWSPDISKEYKHFKLTSKCPECGVFHWTLKLVKSDGTPVPMKLRLERDTYIECRKCQRRFPICNTSNNHPQNLTEVPTVKVHRSTEKKRVQVANEVINVPQGVTITVKRSRVIEHSIDINWQFSSGIEIELGLQPIIKTVVRGEIEKAQGRKYQESETIEYEIELSGETSNRYSLTWTDIWLTGKTEIQQSNTTRILPFQFREYSELEVAPASFCRHCGFKLEALNAFCPSCGKKVPV</sequence>
<keyword evidence="2" id="KW-1185">Reference proteome</keyword>
<evidence type="ECO:0008006" key="3">
    <source>
        <dbReference type="Google" id="ProtNLM"/>
    </source>
</evidence>
<dbReference type="EMBL" id="QMEB01000322">
    <property type="protein sequence ID" value="NMG22821.1"/>
    <property type="molecule type" value="Genomic_DNA"/>
</dbReference>
<protein>
    <recommendedName>
        <fullName evidence="3">Zinc-ribbon domain-containing protein</fullName>
    </recommendedName>
</protein>
<organism evidence="1 2">
    <name type="scientific">Brasilonema bromeliae SPC951</name>
    <dbReference type="NCBI Taxonomy" id="385972"/>
    <lineage>
        <taxon>Bacteria</taxon>
        <taxon>Bacillati</taxon>
        <taxon>Cyanobacteriota</taxon>
        <taxon>Cyanophyceae</taxon>
        <taxon>Nostocales</taxon>
        <taxon>Scytonemataceae</taxon>
        <taxon>Brasilonema</taxon>
        <taxon>Bromeliae group (in: Brasilonema)</taxon>
    </lineage>
</organism>
<evidence type="ECO:0000313" key="1">
    <source>
        <dbReference type="EMBL" id="NMG22821.1"/>
    </source>
</evidence>
<gene>
    <name evidence="1" type="ORF">DP116_26650</name>
</gene>
<proteinExistence type="predicted"/>
<dbReference type="Proteomes" id="UP000718564">
    <property type="component" value="Unassembled WGS sequence"/>
</dbReference>
<reference evidence="1 2" key="1">
    <citation type="submission" date="2018-06" db="EMBL/GenBank/DDBJ databases">
        <title>Comparative genomics of Brasilonema spp. strains.</title>
        <authorList>
            <person name="Alvarenga D.O."/>
            <person name="Fiore M.F."/>
            <person name="Varani A.M."/>
        </authorList>
    </citation>
    <scope>NUCLEOTIDE SEQUENCE [LARGE SCALE GENOMIC DNA]</scope>
    <source>
        <strain evidence="1 2">SPC951</strain>
    </source>
</reference>
<evidence type="ECO:0000313" key="2">
    <source>
        <dbReference type="Proteomes" id="UP000718564"/>
    </source>
</evidence>